<comment type="cofactor">
    <cofactor evidence="1">
        <name>a divalent metal cation</name>
        <dbReference type="ChEBI" id="CHEBI:60240"/>
    </cofactor>
</comment>
<evidence type="ECO:0000256" key="1">
    <source>
        <dbReference type="ARBA" id="ARBA00001968"/>
    </source>
</evidence>
<keyword evidence="5" id="KW-0325">Glycoprotein</keyword>
<evidence type="ECO:0000313" key="9">
    <source>
        <dbReference type="Proteomes" id="UP000683360"/>
    </source>
</evidence>
<dbReference type="InterPro" id="IPR039942">
    <property type="entry name" value="SBSPO"/>
</dbReference>
<dbReference type="InterPro" id="IPR027806">
    <property type="entry name" value="HARBI1_dom"/>
</dbReference>
<evidence type="ECO:0000256" key="5">
    <source>
        <dbReference type="ARBA" id="ARBA00023180"/>
    </source>
</evidence>
<dbReference type="SUPFAM" id="SSF82895">
    <property type="entry name" value="TSP-1 type 1 repeat"/>
    <property type="match status" value="5"/>
</dbReference>
<dbReference type="Proteomes" id="UP000683360">
    <property type="component" value="Unassembled WGS sequence"/>
</dbReference>
<keyword evidence="6" id="KW-0768">Sushi</keyword>
<organism evidence="8 9">
    <name type="scientific">Mytilus edulis</name>
    <name type="common">Blue mussel</name>
    <dbReference type="NCBI Taxonomy" id="6550"/>
    <lineage>
        <taxon>Eukaryota</taxon>
        <taxon>Metazoa</taxon>
        <taxon>Spiralia</taxon>
        <taxon>Lophotrochozoa</taxon>
        <taxon>Mollusca</taxon>
        <taxon>Bivalvia</taxon>
        <taxon>Autobranchia</taxon>
        <taxon>Pteriomorphia</taxon>
        <taxon>Mytilida</taxon>
        <taxon>Mytiloidea</taxon>
        <taxon>Mytilidae</taxon>
        <taxon>Mytilinae</taxon>
        <taxon>Mytilus</taxon>
    </lineage>
</organism>
<evidence type="ECO:0000256" key="2">
    <source>
        <dbReference type="ARBA" id="ARBA00022723"/>
    </source>
</evidence>
<dbReference type="Pfam" id="PF13359">
    <property type="entry name" value="DDE_Tnp_4"/>
    <property type="match status" value="1"/>
</dbReference>
<comment type="caution">
    <text evidence="6">Lacks conserved residue(s) required for the propagation of feature annotation.</text>
</comment>
<feature type="domain" description="Sushi" evidence="7">
    <location>
        <begin position="630"/>
        <end position="690"/>
    </location>
</feature>
<sequence>MLKCLKSESMQCVGKYYLIVLMFSLFGGINCECQCLASEWTIWSSCSTSCNATLGVRSRERIILSPETCRDDCSLNTTETQPCNRDVCCPQDCVYSTWTTWRFCYCTNQTSACDLNGEDVWVCSRSRFKRQKEQCGGYCDNLSTVTQCGNLCCQKNCIVGDWSWWGMCQGQCEQTGTQSRKQRILQEPECNGTPCEDVQKSESRSCDVGCCPVNCVLGEWGEWSLCNATCGNGLQKRTRFVQKAECGGESCSETPDEFQYKDCTKFVNVDCVISQWSIWTSCVLGNGYCGDGLKNRTRSVTTPAECQGQPCPKLFNSAACYGPCCKQDCLVSQWSEWGLCSSDCGTGISVRKRAVETQNSCGGESCPELLENMVCNVTTVIDCQMSQWESWSDCSNNCGVGSAFRSRKLLTPAYCGGQQCQNTTLRDVKSCESYNSSVDCVMDEWQPWEDCIRDCSKGIQIRKRNIKVNPQCHGATCKSSIDWHHCHEPCKYPDYCNQGVCGCPEGMNLATDGISCNPIYCPPIPVLQYCPPTRYYLSSCKYPVFNACSYVSKVTILTLSIVHQYQSYSTVHLPDIICQAVNILCLMPVPTCKYPVFNACSYVSKVTILTLSIVHQYQSYSTVHLPDIISSCKYPSCKYPVFNACSYSYNSTCIPVCKGDWTIITQPDNMNYVTCQKDSKWSTPKIFCSPFNNPPTDDMSKVARFTCVLCTKRTKNHDRRFLGGESNKGLRKYLYKYFFLNVDSCDVICGACRRKYYRQYDDKSITNAKPDKQVLPAASTSQQTLVSPKTITLSLSSIGGSHSTCFVCRKRGPKLIVVSSSTRLTTFVQNNIIIPAGARCCPGHISDENFSEQAIECLSDLRKTTDFNRSDILDLLQKIRMLLLKNEDKRLNFDKDSTLSDAEYISLTGIDKTSFSDLASHLVSIRDTKVRSSRTCLGIFLTKMRSGMSNKLMATIFNVGKDSIRRAVTTVRKNLMQTFVPKHLGFNHISRENLIENHTRPLAQTLFGNEFNPAILVIDGTYIYIQKSGQFQFQRRTFSMHKHRPLVKPMVFVTTTGYFVSVMGPYLADSKNNDANILKHIIASDNEQIKSWLQKDDVFIVDRGFRDSIDLLEELGIQTEMPSFLKKGQAQFTTEESNTSRLITKIRWVVESANGRIKTWVFFNHVMPNSQIPYIGDYLRIVCSICNKYFKPLSSEKIESENLDRIRSNSTTWCKIDAASIEFPSITEEDLRNLTLGVYQIKLAKSYVAEHVTENSDFEVLVHKQENNLICAKIQSRHVSSKAHLLWIQYDEVTVLGWFCKCRAGARVVGMCAHVSAVIWYLGYARCLDIPYCSGDDWTKYLIDARNMPEPEIIDESDESDCVEE</sequence>
<dbReference type="InterPro" id="IPR000884">
    <property type="entry name" value="TSP1_rpt"/>
</dbReference>
<protein>
    <recommendedName>
        <fullName evidence="7">Sushi domain-containing protein</fullName>
    </recommendedName>
</protein>
<evidence type="ECO:0000259" key="7">
    <source>
        <dbReference type="PROSITE" id="PS50923"/>
    </source>
</evidence>
<evidence type="ECO:0000313" key="8">
    <source>
        <dbReference type="EMBL" id="CAG2191240.1"/>
    </source>
</evidence>
<reference evidence="8" key="1">
    <citation type="submission" date="2021-03" db="EMBL/GenBank/DDBJ databases">
        <authorList>
            <person name="Bekaert M."/>
        </authorList>
    </citation>
    <scope>NUCLEOTIDE SEQUENCE</scope>
</reference>
<dbReference type="SMART" id="SM00209">
    <property type="entry name" value="TSP1"/>
    <property type="match status" value="7"/>
</dbReference>
<dbReference type="Pfam" id="PF19028">
    <property type="entry name" value="TSP1_spondin"/>
    <property type="match status" value="1"/>
</dbReference>
<dbReference type="InterPro" id="IPR000436">
    <property type="entry name" value="Sushi_SCR_CCP_dom"/>
</dbReference>
<dbReference type="OrthoDB" id="9988752at2759"/>
<keyword evidence="9" id="KW-1185">Reference proteome</keyword>
<proteinExistence type="predicted"/>
<dbReference type="Pfam" id="PF00090">
    <property type="entry name" value="TSP_1"/>
    <property type="match status" value="4"/>
</dbReference>
<dbReference type="Gene3D" id="2.20.100.10">
    <property type="entry name" value="Thrombospondin type-1 (TSP1) repeat"/>
    <property type="match status" value="6"/>
</dbReference>
<dbReference type="InterPro" id="IPR036383">
    <property type="entry name" value="TSP1_rpt_sf"/>
</dbReference>
<dbReference type="PANTHER" id="PTHR20920">
    <property type="entry name" value="RPE-SPONDIN"/>
    <property type="match status" value="1"/>
</dbReference>
<keyword evidence="3" id="KW-0732">Signal</keyword>
<accession>A0A8S3Q6V1</accession>
<keyword evidence="4 6" id="KW-1015">Disulfide bond</keyword>
<dbReference type="PROSITE" id="PS50092">
    <property type="entry name" value="TSP1"/>
    <property type="match status" value="6"/>
</dbReference>
<dbReference type="PROSITE" id="PS50923">
    <property type="entry name" value="SUSHI"/>
    <property type="match status" value="1"/>
</dbReference>
<gene>
    <name evidence="8" type="ORF">MEDL_6504</name>
</gene>
<comment type="caution">
    <text evidence="8">The sequence shown here is derived from an EMBL/GenBank/DDBJ whole genome shotgun (WGS) entry which is preliminary data.</text>
</comment>
<evidence type="ECO:0000256" key="3">
    <source>
        <dbReference type="ARBA" id="ARBA00022729"/>
    </source>
</evidence>
<name>A0A8S3Q6V1_MYTED</name>
<dbReference type="GO" id="GO:0046872">
    <property type="term" value="F:metal ion binding"/>
    <property type="evidence" value="ECO:0007669"/>
    <property type="project" value="UniProtKB-KW"/>
</dbReference>
<feature type="disulfide bond" evidence="6">
    <location>
        <begin position="632"/>
        <end position="675"/>
    </location>
</feature>
<dbReference type="EMBL" id="CAJPWZ010000358">
    <property type="protein sequence ID" value="CAG2191240.1"/>
    <property type="molecule type" value="Genomic_DNA"/>
</dbReference>
<evidence type="ECO:0000256" key="4">
    <source>
        <dbReference type="ARBA" id="ARBA00023157"/>
    </source>
</evidence>
<evidence type="ECO:0000256" key="6">
    <source>
        <dbReference type="PROSITE-ProRule" id="PRU00302"/>
    </source>
</evidence>
<dbReference type="InterPro" id="IPR044004">
    <property type="entry name" value="TSP1_spondin_dom"/>
</dbReference>
<keyword evidence="2" id="KW-0479">Metal-binding</keyword>
<dbReference type="PANTHER" id="PTHR20920:SF5">
    <property type="entry name" value="SMB DOMAIN-CONTAINING PROTEIN"/>
    <property type="match status" value="1"/>
</dbReference>